<dbReference type="PANTHER" id="PTHR47186:SF54">
    <property type="entry name" value="DISEASE RESISTANCE RPP13-LIKE PROTEIN 4"/>
    <property type="match status" value="1"/>
</dbReference>
<protein>
    <recommendedName>
        <fullName evidence="3">Disease resistance R13L4/SHOC-2-like LRR domain-containing protein</fullName>
    </recommendedName>
</protein>
<dbReference type="PANTHER" id="PTHR47186">
    <property type="entry name" value="LEUCINE-RICH REPEAT-CONTAINING PROTEIN 57"/>
    <property type="match status" value="1"/>
</dbReference>
<dbReference type="InterPro" id="IPR055414">
    <property type="entry name" value="LRR_R13L4/SHOC2-like"/>
</dbReference>
<evidence type="ECO:0000256" key="1">
    <source>
        <dbReference type="ARBA" id="ARBA00022737"/>
    </source>
</evidence>
<dbReference type="Gene3D" id="3.80.10.10">
    <property type="entry name" value="Ribonuclease Inhibitor"/>
    <property type="match status" value="1"/>
</dbReference>
<organism evidence="4">
    <name type="scientific">Fagus sylvatica</name>
    <name type="common">Beechnut</name>
    <dbReference type="NCBI Taxonomy" id="28930"/>
    <lineage>
        <taxon>Eukaryota</taxon>
        <taxon>Viridiplantae</taxon>
        <taxon>Streptophyta</taxon>
        <taxon>Embryophyta</taxon>
        <taxon>Tracheophyta</taxon>
        <taxon>Spermatophyta</taxon>
        <taxon>Magnoliopsida</taxon>
        <taxon>eudicotyledons</taxon>
        <taxon>Gunneridae</taxon>
        <taxon>Pentapetalae</taxon>
        <taxon>rosids</taxon>
        <taxon>fabids</taxon>
        <taxon>Fagales</taxon>
        <taxon>Fagaceae</taxon>
        <taxon>Fagus</taxon>
    </lineage>
</organism>
<evidence type="ECO:0000256" key="2">
    <source>
        <dbReference type="SAM" id="MobiDB-lite"/>
    </source>
</evidence>
<dbReference type="AlphaFoldDB" id="A0A2N9E1A1"/>
<sequence>MLSTLKDDAMKLKLKFPFWRHKMSSTSSDVQRYSRRNGSESDSEVDELRGLHVSHKFLSCSVFSEFQEVFKNLDTRLKLCLLSFAVLLANAVVKRRLLINWWVGERLVDPLATGEKTAEDIVDEILTELKEKGFIEPVKERHKLVANRFKMQPLVHCGVIMLAQEAQLLVKDSNGNPTVKSSQCNGACLVKAEGGTSEQDLAPDLYPEKLQTIFNVNEPFPYIRFEWSVQIRKVNIVEWFSKMKNLNVLYLGRWKSSDQLHIEGKSSDQHGNEVQSSDQHHNEEQSSDQHQNEGQSSDHHHIEGQSSDHHHIEAQSSDQHHIEGQSADQHHIEGQSSDQHQIEGKSSDHHHIEGQSSDQHHFEGQSSDQHHIEGQSSDQHHIEEQHHNVRQGSHKNHIEVESTEFLKGFFKGLKNVKCFRLLSLQGISRISELPNSIGNLTNLRILDLKACYDLEALPDGIASLKKLSHLDISGCYLLDYMPKGLASLSELQVLKGFVIGNLESDRDNTHQGLPQPFLGGLCFPQNRDLCTLEDLIGLKKLSKLSINTRSKAFPTEKELKALRKLEALRKLAIAWSVDSKKKENGAAKPTRAPSRLNRIITGLNRIITGMRRDTETPELPTKLEKLELQCFPHTGTPDWLIPRKLERLKKLYIRGGKLINLGQTQERNENWKVEILRLKHLHEFNMDWNKLQRSFPELKLLENVDCPKLTSNQCDQFGVWLKH</sequence>
<dbReference type="SUPFAM" id="SSF52047">
    <property type="entry name" value="RNI-like"/>
    <property type="match status" value="1"/>
</dbReference>
<feature type="compositionally biased region" description="Basic and acidic residues" evidence="2">
    <location>
        <begin position="262"/>
        <end position="271"/>
    </location>
</feature>
<dbReference type="Pfam" id="PF23598">
    <property type="entry name" value="LRR_14"/>
    <property type="match status" value="1"/>
</dbReference>
<evidence type="ECO:0000259" key="3">
    <source>
        <dbReference type="Pfam" id="PF23598"/>
    </source>
</evidence>
<dbReference type="InterPro" id="IPR032675">
    <property type="entry name" value="LRR_dom_sf"/>
</dbReference>
<evidence type="ECO:0000313" key="4">
    <source>
        <dbReference type="EMBL" id="SPC72546.1"/>
    </source>
</evidence>
<name>A0A2N9E1A1_FAGSY</name>
<feature type="compositionally biased region" description="Basic and acidic residues" evidence="2">
    <location>
        <begin position="340"/>
        <end position="387"/>
    </location>
</feature>
<accession>A0A2N9E1A1</accession>
<feature type="domain" description="Disease resistance R13L4/SHOC-2-like LRR" evidence="3">
    <location>
        <begin position="411"/>
        <end position="499"/>
    </location>
</feature>
<gene>
    <name evidence="4" type="ORF">FSB_LOCUS428</name>
</gene>
<proteinExistence type="predicted"/>
<reference evidence="4" key="1">
    <citation type="submission" date="2018-02" db="EMBL/GenBank/DDBJ databases">
        <authorList>
            <person name="Cohen D.B."/>
            <person name="Kent A.D."/>
        </authorList>
    </citation>
    <scope>NUCLEOTIDE SEQUENCE</scope>
</reference>
<dbReference type="EMBL" id="OIVN01000012">
    <property type="protein sequence ID" value="SPC72546.1"/>
    <property type="molecule type" value="Genomic_DNA"/>
</dbReference>
<feature type="region of interest" description="Disordered" evidence="2">
    <location>
        <begin position="262"/>
        <end position="396"/>
    </location>
</feature>
<keyword evidence="1" id="KW-0677">Repeat</keyword>
<feature type="compositionally biased region" description="Basic and acidic residues" evidence="2">
    <location>
        <begin position="296"/>
        <end position="333"/>
    </location>
</feature>